<protein>
    <submittedName>
        <fullName evidence="2">Uncharacterized protein</fullName>
    </submittedName>
</protein>
<dbReference type="InParanoid" id="U5DF34"/>
<feature type="region of interest" description="Disordered" evidence="1">
    <location>
        <begin position="1"/>
        <end position="32"/>
    </location>
</feature>
<reference evidence="2 3" key="1">
    <citation type="submission" date="2013-05" db="EMBL/GenBank/DDBJ databases">
        <title>Draft genome sequence of Rubidibacter lacunae KORDI 51-2.</title>
        <authorList>
            <person name="Choi D.H."/>
            <person name="Noh J.H."/>
            <person name="Kwon K.-K."/>
            <person name="Lee J.-H."/>
            <person name="Ryu J.-Y."/>
        </authorList>
    </citation>
    <scope>NUCLEOTIDE SEQUENCE [LARGE SCALE GENOMIC DNA]</scope>
    <source>
        <strain evidence="2 3">KORDI 51-2</strain>
    </source>
</reference>
<keyword evidence="3" id="KW-1185">Reference proteome</keyword>
<gene>
    <name evidence="2" type="ORF">KR51_00001560</name>
</gene>
<accession>U5DF34</accession>
<sequence length="55" mass="5786">MGSPVPSVAAKGNYLNVPDGDRSTPPTDNRAPSTYLAGGWLTDISPESLPRACWV</sequence>
<evidence type="ECO:0000256" key="1">
    <source>
        <dbReference type="SAM" id="MobiDB-lite"/>
    </source>
</evidence>
<comment type="caution">
    <text evidence="2">The sequence shown here is derived from an EMBL/GenBank/DDBJ whole genome shotgun (WGS) entry which is preliminary data.</text>
</comment>
<proteinExistence type="predicted"/>
<evidence type="ECO:0000313" key="3">
    <source>
        <dbReference type="Proteomes" id="UP000016960"/>
    </source>
</evidence>
<dbReference type="AlphaFoldDB" id="U5DF34"/>
<organism evidence="2 3">
    <name type="scientific">Rubidibacter lacunae KORDI 51-2</name>
    <dbReference type="NCBI Taxonomy" id="582515"/>
    <lineage>
        <taxon>Bacteria</taxon>
        <taxon>Bacillati</taxon>
        <taxon>Cyanobacteriota</taxon>
        <taxon>Cyanophyceae</taxon>
        <taxon>Oscillatoriophycideae</taxon>
        <taxon>Chroococcales</taxon>
        <taxon>Aphanothecaceae</taxon>
        <taxon>Rubidibacter</taxon>
    </lineage>
</organism>
<dbReference type="Proteomes" id="UP000016960">
    <property type="component" value="Unassembled WGS sequence"/>
</dbReference>
<dbReference type="RefSeq" id="WP_022603846.1">
    <property type="nucleotide sequence ID" value="NZ_ASSJ01000003.1"/>
</dbReference>
<evidence type="ECO:0000313" key="2">
    <source>
        <dbReference type="EMBL" id="ERN43093.1"/>
    </source>
</evidence>
<name>U5DF34_9CHRO</name>
<dbReference type="EMBL" id="ASSJ01000003">
    <property type="protein sequence ID" value="ERN43093.1"/>
    <property type="molecule type" value="Genomic_DNA"/>
</dbReference>